<dbReference type="PROSITE" id="PS51257">
    <property type="entry name" value="PROKAR_LIPOPROTEIN"/>
    <property type="match status" value="1"/>
</dbReference>
<dbReference type="PANTHER" id="PTHR19328">
    <property type="entry name" value="HEDGEHOG-INTERACTING PROTEIN"/>
    <property type="match status" value="1"/>
</dbReference>
<dbReference type="AlphaFoldDB" id="A0A1Y1SCS6"/>
<dbReference type="Gene3D" id="2.120.10.30">
    <property type="entry name" value="TolB, C-terminal domain"/>
    <property type="match status" value="1"/>
</dbReference>
<dbReference type="EMBL" id="AQQV01000003">
    <property type="protein sequence ID" value="ORE86363.1"/>
    <property type="molecule type" value="Genomic_DNA"/>
</dbReference>
<comment type="caution">
    <text evidence="3">The sequence shown here is derived from an EMBL/GenBank/DDBJ whole genome shotgun (WGS) entry which is preliminary data.</text>
</comment>
<accession>A0A1Y1SCS6</accession>
<keyword evidence="1" id="KW-0732">Signal</keyword>
<protein>
    <submittedName>
        <fullName evidence="3">Glucose/sorbosone dehydrogenase family protein</fullName>
    </submittedName>
</protein>
<dbReference type="Proteomes" id="UP000192342">
    <property type="component" value="Unassembled WGS sequence"/>
</dbReference>
<dbReference type="InterPro" id="IPR011041">
    <property type="entry name" value="Quinoprot_gluc/sorb_DH_b-prop"/>
</dbReference>
<feature type="chain" id="PRO_5013118704" evidence="1">
    <location>
        <begin position="27"/>
        <end position="384"/>
    </location>
</feature>
<name>A0A1Y1SCS6_9GAMM</name>
<dbReference type="InterPro" id="IPR012938">
    <property type="entry name" value="Glc/Sorbosone_DH"/>
</dbReference>
<evidence type="ECO:0000313" key="3">
    <source>
        <dbReference type="EMBL" id="ORE86363.1"/>
    </source>
</evidence>
<feature type="signal peptide" evidence="1">
    <location>
        <begin position="1"/>
        <end position="26"/>
    </location>
</feature>
<gene>
    <name evidence="3" type="ORF">ATO7_13738</name>
</gene>
<reference evidence="3 4" key="1">
    <citation type="submission" date="2013-04" db="EMBL/GenBank/DDBJ databases">
        <title>Oceanococcus atlanticus 22II-S10r2 Genome Sequencing.</title>
        <authorList>
            <person name="Lai Q."/>
            <person name="Li G."/>
            <person name="Shao Z."/>
        </authorList>
    </citation>
    <scope>NUCLEOTIDE SEQUENCE [LARGE SCALE GENOMIC DNA]</scope>
    <source>
        <strain evidence="3 4">22II-S10r2</strain>
    </source>
</reference>
<dbReference type="STRING" id="1317117.ATO7_13738"/>
<evidence type="ECO:0000259" key="2">
    <source>
        <dbReference type="Pfam" id="PF07995"/>
    </source>
</evidence>
<dbReference type="Pfam" id="PF07995">
    <property type="entry name" value="GSDH"/>
    <property type="match status" value="1"/>
</dbReference>
<evidence type="ECO:0000256" key="1">
    <source>
        <dbReference type="SAM" id="SignalP"/>
    </source>
</evidence>
<dbReference type="RefSeq" id="WP_206044929.1">
    <property type="nucleotide sequence ID" value="NZ_AQQV01000003.1"/>
</dbReference>
<proteinExistence type="predicted"/>
<dbReference type="InterPro" id="IPR011042">
    <property type="entry name" value="6-blade_b-propeller_TolB-like"/>
</dbReference>
<keyword evidence="4" id="KW-1185">Reference proteome</keyword>
<dbReference type="PANTHER" id="PTHR19328:SF75">
    <property type="entry name" value="ALDOSE SUGAR DEHYDROGENASE YLII"/>
    <property type="match status" value="1"/>
</dbReference>
<evidence type="ECO:0000313" key="4">
    <source>
        <dbReference type="Proteomes" id="UP000192342"/>
    </source>
</evidence>
<organism evidence="3 4">
    <name type="scientific">Oceanococcus atlanticus</name>
    <dbReference type="NCBI Taxonomy" id="1317117"/>
    <lineage>
        <taxon>Bacteria</taxon>
        <taxon>Pseudomonadati</taxon>
        <taxon>Pseudomonadota</taxon>
        <taxon>Gammaproteobacteria</taxon>
        <taxon>Chromatiales</taxon>
        <taxon>Oceanococcaceae</taxon>
        <taxon>Oceanococcus</taxon>
    </lineage>
</organism>
<dbReference type="SUPFAM" id="SSF50952">
    <property type="entry name" value="Soluble quinoprotein glucose dehydrogenase"/>
    <property type="match status" value="1"/>
</dbReference>
<sequence length="384" mass="42026">MPHLSRYKHMAVLGSLALLSLSSACRSEPSVATEPAPFRAQTLLEDLEQPWALAFLPDQAWLITQKAGELLYVKGKQRIRVAQLPDVAVTGQGGLMDVALHPAFALDGDSNWVYLTFNQAGDDVYGTALGRGRLVVEGNSARLDDWQTLFSLPQKTDSGRHFGSRIAFDDDGHVYFSIGDRGERQRAQDSADAAGSVIRLTLDGGIPEDNPLRNQNNAHPAIYSYGHRNIQGMATHPDSGEIWTHEHGPQGGDELNRIVAGRNYGWPLITYGKEYGTGFSIGEGSEKPGIEPPRHYWVPSIAPSGMAFYRGSAFADWQGDILVGALKHRRLVRLDVEDGRIVGEHRYVAGEDARIRDVRVGPDGLIYVLTDASKGKLIRLAPPA</sequence>
<feature type="domain" description="Glucose/Sorbosone dehydrogenase" evidence="2">
    <location>
        <begin position="47"/>
        <end position="379"/>
    </location>
</feature>